<organism evidence="2 3">
    <name type="scientific">Amycolatopsis mongoliensis</name>
    <dbReference type="NCBI Taxonomy" id="715475"/>
    <lineage>
        <taxon>Bacteria</taxon>
        <taxon>Bacillati</taxon>
        <taxon>Actinomycetota</taxon>
        <taxon>Actinomycetes</taxon>
        <taxon>Pseudonocardiales</taxon>
        <taxon>Pseudonocardiaceae</taxon>
        <taxon>Amycolatopsis</taxon>
    </lineage>
</organism>
<evidence type="ECO:0000313" key="2">
    <source>
        <dbReference type="EMBL" id="WIX97850.1"/>
    </source>
</evidence>
<feature type="region of interest" description="Disordered" evidence="1">
    <location>
        <begin position="1"/>
        <end position="56"/>
    </location>
</feature>
<reference evidence="2 3" key="1">
    <citation type="submission" date="2023-06" db="EMBL/GenBank/DDBJ databases">
        <authorList>
            <person name="Oyuntsetseg B."/>
            <person name="Kim S.B."/>
        </authorList>
    </citation>
    <scope>NUCLEOTIDE SEQUENCE [LARGE SCALE GENOMIC DNA]</scope>
    <source>
        <strain evidence="2 3">4-36</strain>
    </source>
</reference>
<dbReference type="KEGG" id="amog:QRX60_27605"/>
<accession>A0A9Y2JFV6</accession>
<gene>
    <name evidence="2" type="ORF">QRX60_27605</name>
</gene>
<evidence type="ECO:0000313" key="3">
    <source>
        <dbReference type="Proteomes" id="UP001239397"/>
    </source>
</evidence>
<evidence type="ECO:0000256" key="1">
    <source>
        <dbReference type="SAM" id="MobiDB-lite"/>
    </source>
</evidence>
<proteinExistence type="predicted"/>
<feature type="compositionally biased region" description="Basic and acidic residues" evidence="1">
    <location>
        <begin position="165"/>
        <end position="174"/>
    </location>
</feature>
<dbReference type="Proteomes" id="UP001239397">
    <property type="component" value="Chromosome"/>
</dbReference>
<keyword evidence="3" id="KW-1185">Reference proteome</keyword>
<dbReference type="AlphaFoldDB" id="A0A9Y2JFV6"/>
<sequence>MTSTMDLPTQRDTDDPTPTPDIELTASELDGAATDRAVDDDTSSTDLGDTPLDELSDEQHAALHARWDAEVDTVIWVDPDEVLIAENVRTDNAEADEETTANFKTHKDGAPRSHMATAAIAGRVFPAGTASFPLPARRTHPQPPRRRSRATTLRCRSDLSTVAERSPRRPDSGHTRTISGRCDGHTRAVVAAAATRTSNPTQGTG</sequence>
<dbReference type="EMBL" id="CP127295">
    <property type="protein sequence ID" value="WIX97850.1"/>
    <property type="molecule type" value="Genomic_DNA"/>
</dbReference>
<name>A0A9Y2JFV6_9PSEU</name>
<feature type="region of interest" description="Disordered" evidence="1">
    <location>
        <begin position="129"/>
        <end position="184"/>
    </location>
</feature>
<protein>
    <submittedName>
        <fullName evidence="2">Uncharacterized protein</fullName>
    </submittedName>
</protein>
<dbReference type="RefSeq" id="WP_285994341.1">
    <property type="nucleotide sequence ID" value="NZ_CP127295.1"/>
</dbReference>
<feature type="compositionally biased region" description="Basic residues" evidence="1">
    <location>
        <begin position="137"/>
        <end position="149"/>
    </location>
</feature>